<dbReference type="NCBIfam" id="TIGR00525">
    <property type="entry name" value="folB"/>
    <property type="match status" value="1"/>
</dbReference>
<keyword evidence="5 6" id="KW-0456">Lyase</keyword>
<dbReference type="CDD" id="cd00534">
    <property type="entry name" value="DHNA_DHNTPE"/>
    <property type="match status" value="1"/>
</dbReference>
<proteinExistence type="inferred from homology"/>
<dbReference type="Pfam" id="PF02152">
    <property type="entry name" value="FolB"/>
    <property type="match status" value="1"/>
</dbReference>
<comment type="function">
    <text evidence="6">Catalyzes the conversion of 7,8-dihydroneopterin to 6-hydroxymethyl-7,8-dihydropterin.</text>
</comment>
<dbReference type="SMART" id="SM00905">
    <property type="entry name" value="FolB"/>
    <property type="match status" value="1"/>
</dbReference>
<dbReference type="GO" id="GO:0004150">
    <property type="term" value="F:dihydroneopterin aldolase activity"/>
    <property type="evidence" value="ECO:0007669"/>
    <property type="project" value="UniProtKB-EC"/>
</dbReference>
<accession>A0ABS5L9Z8</accession>
<evidence type="ECO:0000313" key="8">
    <source>
        <dbReference type="EMBL" id="MBS2967294.1"/>
    </source>
</evidence>
<feature type="domain" description="Dihydroneopterin aldolase/epimerase" evidence="7">
    <location>
        <begin position="4"/>
        <end position="117"/>
    </location>
</feature>
<gene>
    <name evidence="8" type="primary">folB</name>
    <name evidence="8" type="ORF">J9317_00490</name>
</gene>
<evidence type="ECO:0000256" key="5">
    <source>
        <dbReference type="ARBA" id="ARBA00023239"/>
    </source>
</evidence>
<dbReference type="SUPFAM" id="SSF55620">
    <property type="entry name" value="Tetrahydrobiopterin biosynthesis enzymes-like"/>
    <property type="match status" value="1"/>
</dbReference>
<name>A0ABS5L9Z8_9BACI</name>
<organism evidence="8 9">
    <name type="scientific">Metabacillus flavus</name>
    <dbReference type="NCBI Taxonomy" id="2823519"/>
    <lineage>
        <taxon>Bacteria</taxon>
        <taxon>Bacillati</taxon>
        <taxon>Bacillota</taxon>
        <taxon>Bacilli</taxon>
        <taxon>Bacillales</taxon>
        <taxon>Bacillaceae</taxon>
        <taxon>Metabacillus</taxon>
    </lineage>
</organism>
<comment type="similarity">
    <text evidence="3 6">Belongs to the DHNA family.</text>
</comment>
<keyword evidence="9" id="KW-1185">Reference proteome</keyword>
<dbReference type="PANTHER" id="PTHR42844:SF1">
    <property type="entry name" value="DIHYDRONEOPTERIN ALDOLASE 1-RELATED"/>
    <property type="match status" value="1"/>
</dbReference>
<reference evidence="8 9" key="1">
    <citation type="submission" date="2021-04" db="EMBL/GenBank/DDBJ databases">
        <title>Metabacillus sp. strain KIGAM252 whole genome sequence.</title>
        <authorList>
            <person name="Seo M.-J."/>
            <person name="Cho E.-S."/>
            <person name="Hwang C.Y."/>
            <person name="Yoon D.J."/>
        </authorList>
    </citation>
    <scope>NUCLEOTIDE SEQUENCE [LARGE SCALE GENOMIC DNA]</scope>
    <source>
        <strain evidence="8 9">KIGAM252</strain>
    </source>
</reference>
<evidence type="ECO:0000313" key="9">
    <source>
        <dbReference type="Proteomes" id="UP000682403"/>
    </source>
</evidence>
<dbReference type="InterPro" id="IPR043133">
    <property type="entry name" value="GTP-CH-I_C/QueF"/>
</dbReference>
<protein>
    <recommendedName>
        <fullName evidence="6">7,8-dihydroneopterin aldolase</fullName>
        <ecNumber evidence="6">4.1.2.25</ecNumber>
    </recommendedName>
</protein>
<dbReference type="NCBIfam" id="TIGR00526">
    <property type="entry name" value="folB_dom"/>
    <property type="match status" value="1"/>
</dbReference>
<comment type="catalytic activity">
    <reaction evidence="1 6">
        <text>7,8-dihydroneopterin = 6-hydroxymethyl-7,8-dihydropterin + glycolaldehyde</text>
        <dbReference type="Rhea" id="RHEA:10540"/>
        <dbReference type="ChEBI" id="CHEBI:17001"/>
        <dbReference type="ChEBI" id="CHEBI:17071"/>
        <dbReference type="ChEBI" id="CHEBI:44841"/>
        <dbReference type="EC" id="4.1.2.25"/>
    </reaction>
</comment>
<dbReference type="InterPro" id="IPR006157">
    <property type="entry name" value="FolB_dom"/>
</dbReference>
<evidence type="ECO:0000259" key="7">
    <source>
        <dbReference type="SMART" id="SM00905"/>
    </source>
</evidence>
<evidence type="ECO:0000256" key="4">
    <source>
        <dbReference type="ARBA" id="ARBA00022909"/>
    </source>
</evidence>
<dbReference type="Proteomes" id="UP000682403">
    <property type="component" value="Unassembled WGS sequence"/>
</dbReference>
<evidence type="ECO:0000256" key="3">
    <source>
        <dbReference type="ARBA" id="ARBA00005708"/>
    </source>
</evidence>
<sequence>MDKIYVSGMEFYGYHGVYKEENKLGQRFRADLTIEKDLKKAGETDELEYTVNYADLYKICQRVIEGEPKKLVETLAEKIASDILEAFPDIQSATVKLIKPDPPIPGHYDYVAVEITRERT</sequence>
<evidence type="ECO:0000256" key="6">
    <source>
        <dbReference type="RuleBase" id="RU362079"/>
    </source>
</evidence>
<evidence type="ECO:0000256" key="2">
    <source>
        <dbReference type="ARBA" id="ARBA00005013"/>
    </source>
</evidence>
<comment type="pathway">
    <text evidence="2 6">Cofactor biosynthesis; tetrahydrofolate biosynthesis; 2-amino-4-hydroxy-6-hydroxymethyl-7,8-dihydropteridine diphosphate from 7,8-dihydroneopterin triphosphate: step 3/4.</text>
</comment>
<evidence type="ECO:0000256" key="1">
    <source>
        <dbReference type="ARBA" id="ARBA00001353"/>
    </source>
</evidence>
<dbReference type="RefSeq" id="WP_211555678.1">
    <property type="nucleotide sequence ID" value="NZ_JAGVRK010000001.1"/>
</dbReference>
<comment type="caution">
    <text evidence="8">The sequence shown here is derived from an EMBL/GenBank/DDBJ whole genome shotgun (WGS) entry which is preliminary data.</text>
</comment>
<dbReference type="Gene3D" id="3.30.1130.10">
    <property type="match status" value="1"/>
</dbReference>
<dbReference type="InterPro" id="IPR006156">
    <property type="entry name" value="Dihydroneopterin_aldolase"/>
</dbReference>
<dbReference type="EC" id="4.1.2.25" evidence="6"/>
<dbReference type="PANTHER" id="PTHR42844">
    <property type="entry name" value="DIHYDRONEOPTERIN ALDOLASE 1-RELATED"/>
    <property type="match status" value="1"/>
</dbReference>
<dbReference type="EMBL" id="JAGVRK010000001">
    <property type="protein sequence ID" value="MBS2967294.1"/>
    <property type="molecule type" value="Genomic_DNA"/>
</dbReference>
<keyword evidence="4 6" id="KW-0289">Folate biosynthesis</keyword>